<dbReference type="RefSeq" id="XP_033376717.1">
    <property type="nucleotide sequence ID" value="XM_033522988.1"/>
</dbReference>
<organism evidence="3 4">
    <name type="scientific">Aaosphaeria arxii CBS 175.79</name>
    <dbReference type="NCBI Taxonomy" id="1450172"/>
    <lineage>
        <taxon>Eukaryota</taxon>
        <taxon>Fungi</taxon>
        <taxon>Dikarya</taxon>
        <taxon>Ascomycota</taxon>
        <taxon>Pezizomycotina</taxon>
        <taxon>Dothideomycetes</taxon>
        <taxon>Pleosporomycetidae</taxon>
        <taxon>Pleosporales</taxon>
        <taxon>Pleosporales incertae sedis</taxon>
        <taxon>Aaosphaeria</taxon>
    </lineage>
</organism>
<proteinExistence type="inferred from homology"/>
<dbReference type="PANTHER" id="PTHR33365">
    <property type="entry name" value="YALI0B05434P"/>
    <property type="match status" value="1"/>
</dbReference>
<sequence>HCIEALRQNIMCTGDLTPLPLTYINGIMPDFEQPHTCRDFDKIVQWAKTR</sequence>
<accession>A0A6A5X5X3</accession>
<protein>
    <submittedName>
        <fullName evidence="3">Uncharacterized protein</fullName>
    </submittedName>
</protein>
<comment type="pathway">
    <text evidence="1">Mycotoxin biosynthesis.</text>
</comment>
<dbReference type="OrthoDB" id="3687641at2759"/>
<name>A0A6A5X5X3_9PLEO</name>
<dbReference type="GeneID" id="54280385"/>
<reference evidence="3" key="1">
    <citation type="journal article" date="2020" name="Stud. Mycol.">
        <title>101 Dothideomycetes genomes: a test case for predicting lifestyles and emergence of pathogens.</title>
        <authorList>
            <person name="Haridas S."/>
            <person name="Albert R."/>
            <person name="Binder M."/>
            <person name="Bloem J."/>
            <person name="Labutti K."/>
            <person name="Salamov A."/>
            <person name="Andreopoulos B."/>
            <person name="Baker S."/>
            <person name="Barry K."/>
            <person name="Bills G."/>
            <person name="Bluhm B."/>
            <person name="Cannon C."/>
            <person name="Castanera R."/>
            <person name="Culley D."/>
            <person name="Daum C."/>
            <person name="Ezra D."/>
            <person name="Gonzalez J."/>
            <person name="Henrissat B."/>
            <person name="Kuo A."/>
            <person name="Liang C."/>
            <person name="Lipzen A."/>
            <person name="Lutzoni F."/>
            <person name="Magnuson J."/>
            <person name="Mondo S."/>
            <person name="Nolan M."/>
            <person name="Ohm R."/>
            <person name="Pangilinan J."/>
            <person name="Park H.-J."/>
            <person name="Ramirez L."/>
            <person name="Alfaro M."/>
            <person name="Sun H."/>
            <person name="Tritt A."/>
            <person name="Yoshinaga Y."/>
            <person name="Zwiers L.-H."/>
            <person name="Turgeon B."/>
            <person name="Goodwin S."/>
            <person name="Spatafora J."/>
            <person name="Crous P."/>
            <person name="Grigoriev I."/>
        </authorList>
    </citation>
    <scope>NUCLEOTIDE SEQUENCE</scope>
    <source>
        <strain evidence="3">CBS 175.79</strain>
    </source>
</reference>
<dbReference type="InterPro" id="IPR021765">
    <property type="entry name" value="UstYa-like"/>
</dbReference>
<feature type="non-terminal residue" evidence="3">
    <location>
        <position position="1"/>
    </location>
</feature>
<dbReference type="Pfam" id="PF11807">
    <property type="entry name" value="UstYa"/>
    <property type="match status" value="1"/>
</dbReference>
<evidence type="ECO:0000256" key="2">
    <source>
        <dbReference type="ARBA" id="ARBA00035112"/>
    </source>
</evidence>
<dbReference type="EMBL" id="ML978084">
    <property type="protein sequence ID" value="KAF2008378.1"/>
    <property type="molecule type" value="Genomic_DNA"/>
</dbReference>
<dbReference type="AlphaFoldDB" id="A0A6A5X5X3"/>
<dbReference type="Proteomes" id="UP000799778">
    <property type="component" value="Unassembled WGS sequence"/>
</dbReference>
<evidence type="ECO:0000313" key="4">
    <source>
        <dbReference type="Proteomes" id="UP000799778"/>
    </source>
</evidence>
<feature type="non-terminal residue" evidence="3">
    <location>
        <position position="50"/>
    </location>
</feature>
<evidence type="ECO:0000256" key="1">
    <source>
        <dbReference type="ARBA" id="ARBA00004685"/>
    </source>
</evidence>
<dbReference type="GO" id="GO:0043386">
    <property type="term" value="P:mycotoxin biosynthetic process"/>
    <property type="evidence" value="ECO:0007669"/>
    <property type="project" value="InterPro"/>
</dbReference>
<gene>
    <name evidence="3" type="ORF">BU24DRAFT_326588</name>
</gene>
<comment type="similarity">
    <text evidence="2">Belongs to the ustYa family.</text>
</comment>
<evidence type="ECO:0000313" key="3">
    <source>
        <dbReference type="EMBL" id="KAF2008378.1"/>
    </source>
</evidence>
<dbReference type="PANTHER" id="PTHR33365:SF4">
    <property type="entry name" value="CYCLOCHLOROTINE BIOSYNTHESIS PROTEIN O"/>
    <property type="match status" value="1"/>
</dbReference>
<keyword evidence="4" id="KW-1185">Reference proteome</keyword>